<keyword evidence="8" id="KW-1185">Reference proteome</keyword>
<dbReference type="PROSITE" id="PS51123">
    <property type="entry name" value="OMPA_2"/>
    <property type="match status" value="1"/>
</dbReference>
<dbReference type="PANTHER" id="PTHR30329:SF21">
    <property type="entry name" value="LIPOPROTEIN YIAD-RELATED"/>
    <property type="match status" value="1"/>
</dbReference>
<evidence type="ECO:0000313" key="8">
    <source>
        <dbReference type="Proteomes" id="UP000256373"/>
    </source>
</evidence>
<protein>
    <submittedName>
        <fullName evidence="7">OmpA family protein</fullName>
    </submittedName>
</protein>
<reference evidence="7 8" key="1">
    <citation type="submission" date="2018-07" db="EMBL/GenBank/DDBJ databases">
        <title>Dyadobacter roseus sp. nov., isolated from rose rhizosphere soil.</title>
        <authorList>
            <person name="Chen L."/>
        </authorList>
    </citation>
    <scope>NUCLEOTIDE SEQUENCE [LARGE SCALE GENOMIC DNA]</scope>
    <source>
        <strain evidence="7 8">RS19</strain>
    </source>
</reference>
<dbReference type="SUPFAM" id="SSF103088">
    <property type="entry name" value="OmpA-like"/>
    <property type="match status" value="1"/>
</dbReference>
<dbReference type="InterPro" id="IPR006664">
    <property type="entry name" value="OMP_bac"/>
</dbReference>
<dbReference type="CDD" id="cd07185">
    <property type="entry name" value="OmpA_C-like"/>
    <property type="match status" value="1"/>
</dbReference>
<feature type="region of interest" description="Disordered" evidence="5">
    <location>
        <begin position="180"/>
        <end position="199"/>
    </location>
</feature>
<comment type="subcellular location">
    <subcellularLocation>
        <location evidence="1">Cell outer membrane</location>
    </subcellularLocation>
</comment>
<dbReference type="OrthoDB" id="1490539at2"/>
<dbReference type="GO" id="GO:0009279">
    <property type="term" value="C:cell outer membrane"/>
    <property type="evidence" value="ECO:0007669"/>
    <property type="project" value="UniProtKB-SubCell"/>
</dbReference>
<organism evidence="7 8">
    <name type="scientific">Dyadobacter luteus</name>
    <dbReference type="NCBI Taxonomy" id="2259619"/>
    <lineage>
        <taxon>Bacteria</taxon>
        <taxon>Pseudomonadati</taxon>
        <taxon>Bacteroidota</taxon>
        <taxon>Cytophagia</taxon>
        <taxon>Cytophagales</taxon>
        <taxon>Spirosomataceae</taxon>
        <taxon>Dyadobacter</taxon>
    </lineage>
</organism>
<dbReference type="Proteomes" id="UP000256373">
    <property type="component" value="Unassembled WGS sequence"/>
</dbReference>
<evidence type="ECO:0000256" key="2">
    <source>
        <dbReference type="ARBA" id="ARBA00023136"/>
    </source>
</evidence>
<dbReference type="EMBL" id="QNUL01000011">
    <property type="protein sequence ID" value="REA60483.1"/>
    <property type="molecule type" value="Genomic_DNA"/>
</dbReference>
<proteinExistence type="predicted"/>
<evidence type="ECO:0000256" key="4">
    <source>
        <dbReference type="PROSITE-ProRule" id="PRU00473"/>
    </source>
</evidence>
<feature type="domain" description="OmpA-like" evidence="6">
    <location>
        <begin position="293"/>
        <end position="407"/>
    </location>
</feature>
<evidence type="ECO:0000256" key="1">
    <source>
        <dbReference type="ARBA" id="ARBA00004442"/>
    </source>
</evidence>
<dbReference type="RefSeq" id="WP_115831797.1">
    <property type="nucleotide sequence ID" value="NZ_QNUL01000011.1"/>
</dbReference>
<name>A0A3D8YA78_9BACT</name>
<dbReference type="Gene3D" id="2.60.40.1120">
    <property type="entry name" value="Carboxypeptidase-like, regulatory domain"/>
    <property type="match status" value="1"/>
</dbReference>
<evidence type="ECO:0000256" key="3">
    <source>
        <dbReference type="ARBA" id="ARBA00023237"/>
    </source>
</evidence>
<sequence>MNVKSLLVTLFTIGLSLSKSFGQVTENPKVEEQSAEYVTIQKVELTDKYTVIYLQFKEKGAPGGLRLPDDFSGDIIPRNMPRQNNSTIWLDPETRLYKPGEVNVKFKLIKAENIPTESTKKVKTGERVDFIAYFERLPPGIEIFDFYEGRAERGQQTWNFYGVHIANPLKKNVASAKSKAVAPKPAKPAEIAKKTAEKKPTEPEEVFGVIRGTIFSNKTKEPIAAVISYQEEGDSLQVKSSSGNYRIGISGKQRYNFRVSAPGYYGTNLEVSAIDSSGKLNFSKDLYLIPLAVGEAITLSNIYFATSEFKLLPESSGELNQIVQMMKDNPQVGIRIEGHTDNVGDPDKNIELSRKRAESVREYLIQNGIAETRIEAKGLGAIKLLTKSSDEQERRKNRRVEMVITEQ</sequence>
<dbReference type="PRINTS" id="PR01021">
    <property type="entry name" value="OMPADOMAIN"/>
</dbReference>
<keyword evidence="2 4" id="KW-0472">Membrane</keyword>
<dbReference type="AlphaFoldDB" id="A0A3D8YA78"/>
<gene>
    <name evidence="7" type="ORF">DSL64_15255</name>
</gene>
<dbReference type="PANTHER" id="PTHR30329">
    <property type="entry name" value="STATOR ELEMENT OF FLAGELLAR MOTOR COMPLEX"/>
    <property type="match status" value="1"/>
</dbReference>
<evidence type="ECO:0000259" key="6">
    <source>
        <dbReference type="PROSITE" id="PS51123"/>
    </source>
</evidence>
<dbReference type="InterPro" id="IPR006665">
    <property type="entry name" value="OmpA-like"/>
</dbReference>
<evidence type="ECO:0000256" key="5">
    <source>
        <dbReference type="SAM" id="MobiDB-lite"/>
    </source>
</evidence>
<dbReference type="Gene3D" id="3.30.1330.60">
    <property type="entry name" value="OmpA-like domain"/>
    <property type="match status" value="1"/>
</dbReference>
<comment type="caution">
    <text evidence="7">The sequence shown here is derived from an EMBL/GenBank/DDBJ whole genome shotgun (WGS) entry which is preliminary data.</text>
</comment>
<dbReference type="Pfam" id="PF00691">
    <property type="entry name" value="OmpA"/>
    <property type="match status" value="1"/>
</dbReference>
<dbReference type="InterPro" id="IPR036737">
    <property type="entry name" value="OmpA-like_sf"/>
</dbReference>
<feature type="compositionally biased region" description="Basic and acidic residues" evidence="5">
    <location>
        <begin position="190"/>
        <end position="199"/>
    </location>
</feature>
<accession>A0A3D8YA78</accession>
<evidence type="ECO:0000313" key="7">
    <source>
        <dbReference type="EMBL" id="REA60483.1"/>
    </source>
</evidence>
<dbReference type="InterPro" id="IPR050330">
    <property type="entry name" value="Bact_OuterMem_StrucFunc"/>
</dbReference>
<keyword evidence="3" id="KW-0998">Cell outer membrane</keyword>